<dbReference type="PANTHER" id="PTHR12677">
    <property type="entry name" value="GOLGI APPARATUS MEMBRANE PROTEIN TVP38-RELATED"/>
    <property type="match status" value="1"/>
</dbReference>
<feature type="transmembrane region" description="Helical" evidence="6">
    <location>
        <begin position="202"/>
        <end position="221"/>
    </location>
</feature>
<keyword evidence="5 6" id="KW-0472">Membrane</keyword>
<evidence type="ECO:0000256" key="6">
    <source>
        <dbReference type="RuleBase" id="RU366058"/>
    </source>
</evidence>
<comment type="subcellular location">
    <subcellularLocation>
        <location evidence="1 6">Cell membrane</location>
        <topology evidence="1 6">Multi-pass membrane protein</topology>
    </subcellularLocation>
</comment>
<dbReference type="AlphaFoldDB" id="A0A0E2E1W5"/>
<keyword evidence="3 6" id="KW-0812">Transmembrane</keyword>
<proteinExistence type="inferred from homology"/>
<accession>A0A0E2E1W5</accession>
<evidence type="ECO:0000259" key="7">
    <source>
        <dbReference type="Pfam" id="PF09335"/>
    </source>
</evidence>
<dbReference type="InterPro" id="IPR015414">
    <property type="entry name" value="TMEM64"/>
</dbReference>
<evidence type="ECO:0000256" key="4">
    <source>
        <dbReference type="ARBA" id="ARBA00022989"/>
    </source>
</evidence>
<dbReference type="EMBL" id="AGDV01000021">
    <property type="protein sequence ID" value="EMB30688.1"/>
    <property type="molecule type" value="Genomic_DNA"/>
</dbReference>
<gene>
    <name evidence="8" type="ORF">HMPREF9726_02373</name>
</gene>
<evidence type="ECO:0000256" key="5">
    <source>
        <dbReference type="ARBA" id="ARBA00023136"/>
    </source>
</evidence>
<evidence type="ECO:0000256" key="3">
    <source>
        <dbReference type="ARBA" id="ARBA00022692"/>
    </source>
</evidence>
<keyword evidence="2 6" id="KW-1003">Cell membrane</keyword>
<comment type="similarity">
    <text evidence="6">Belongs to the TVP38/TMEM64 family.</text>
</comment>
<evidence type="ECO:0000256" key="2">
    <source>
        <dbReference type="ARBA" id="ARBA00022475"/>
    </source>
</evidence>
<feature type="transmembrane region" description="Helical" evidence="6">
    <location>
        <begin position="56"/>
        <end position="75"/>
    </location>
</feature>
<feature type="domain" description="VTT" evidence="7">
    <location>
        <begin position="75"/>
        <end position="192"/>
    </location>
</feature>
<feature type="transmembrane region" description="Helical" evidence="6">
    <location>
        <begin position="173"/>
        <end position="196"/>
    </location>
</feature>
<sequence>MKKRNLTDKWRKIITLGSIIFILCLSIFLYFFWGQPLIKFLMDAEKVHAYVESHPFSSRIFFIAAVFLQVVVAVIPGGPFEIGAGYAFGVVEGTLISLAGISAAGILIFLFVKKFGKAAIEIFFSPEKIESVKIFKNKKRLHLIVFIVFLIPGTPKDLLTYMAGLTPIRLSEWLILSTLARFPAILAATITGTSLAQKNTGLALAVFLIGSIAAFAGVLIFNKLNSRKKS</sequence>
<keyword evidence="4 6" id="KW-1133">Transmembrane helix</keyword>
<evidence type="ECO:0000313" key="8">
    <source>
        <dbReference type="EMBL" id="EMB30688.1"/>
    </source>
</evidence>
<dbReference type="HOGENOM" id="CLU_038944_5_0_12"/>
<dbReference type="GO" id="GO:0005886">
    <property type="term" value="C:plasma membrane"/>
    <property type="evidence" value="ECO:0007669"/>
    <property type="project" value="UniProtKB-SubCell"/>
</dbReference>
<comment type="caution">
    <text evidence="8">The sequence shown here is derived from an EMBL/GenBank/DDBJ whole genome shotgun (WGS) entry which is preliminary data.</text>
</comment>
<name>A0A0E2E1W5_TREDN</name>
<feature type="transmembrane region" description="Helical" evidence="6">
    <location>
        <begin position="141"/>
        <end position="161"/>
    </location>
</feature>
<protein>
    <recommendedName>
        <fullName evidence="6">TVP38/TMEM64 family membrane protein</fullName>
    </recommendedName>
</protein>
<dbReference type="PATRIC" id="fig|999432.5.peg.2467"/>
<reference evidence="8" key="1">
    <citation type="submission" date="2012-01" db="EMBL/GenBank/DDBJ databases">
        <title>The Genome Sequence of Treponema denticola H-22.</title>
        <authorList>
            <consortium name="The Broad Institute Genome Sequencing Platform"/>
            <person name="Earl A."/>
            <person name="Ward D."/>
            <person name="Feldgarden M."/>
            <person name="Gevers D."/>
            <person name="Blanton J.M."/>
            <person name="Fenno C.J."/>
            <person name="Baranova O.V."/>
            <person name="Mathney J."/>
            <person name="Dewhirst F.E."/>
            <person name="Izard J."/>
            <person name="Young S.K."/>
            <person name="Zeng Q."/>
            <person name="Gargeya S."/>
            <person name="Fitzgerald M."/>
            <person name="Haas B."/>
            <person name="Abouelleil A."/>
            <person name="Alvarado L."/>
            <person name="Arachchi H.M."/>
            <person name="Berlin A."/>
            <person name="Chapman S.B."/>
            <person name="Gearin G."/>
            <person name="Goldberg J."/>
            <person name="Griggs A."/>
            <person name="Gujja S."/>
            <person name="Hansen M."/>
            <person name="Heiman D."/>
            <person name="Howarth C."/>
            <person name="Larimer J."/>
            <person name="Lui A."/>
            <person name="MacDonald P.J.P."/>
            <person name="McCowen C."/>
            <person name="Montmayeur A."/>
            <person name="Murphy C."/>
            <person name="Neiman D."/>
            <person name="Pearson M."/>
            <person name="Priest M."/>
            <person name="Roberts A."/>
            <person name="Saif S."/>
            <person name="Shea T."/>
            <person name="Sisk P."/>
            <person name="Stolte C."/>
            <person name="Sykes S."/>
            <person name="Wortman J."/>
            <person name="Nusbaum C."/>
            <person name="Birren B."/>
        </authorList>
    </citation>
    <scope>NUCLEOTIDE SEQUENCE [LARGE SCALE GENOMIC DNA]</scope>
    <source>
        <strain evidence="8">H-22</strain>
    </source>
</reference>
<feature type="transmembrane region" description="Helical" evidence="6">
    <location>
        <begin position="12"/>
        <end position="33"/>
    </location>
</feature>
<evidence type="ECO:0000256" key="1">
    <source>
        <dbReference type="ARBA" id="ARBA00004651"/>
    </source>
</evidence>
<feature type="transmembrane region" description="Helical" evidence="6">
    <location>
        <begin position="87"/>
        <end position="112"/>
    </location>
</feature>
<dbReference type="Proteomes" id="UP000011705">
    <property type="component" value="Chromosome"/>
</dbReference>
<dbReference type="PANTHER" id="PTHR12677:SF59">
    <property type="entry name" value="GOLGI APPARATUS MEMBRANE PROTEIN TVP38-RELATED"/>
    <property type="match status" value="1"/>
</dbReference>
<dbReference type="InterPro" id="IPR032816">
    <property type="entry name" value="VTT_dom"/>
</dbReference>
<dbReference type="RefSeq" id="WP_002685873.1">
    <property type="nucleotide sequence ID" value="NZ_CM001795.1"/>
</dbReference>
<dbReference type="Pfam" id="PF09335">
    <property type="entry name" value="VTT_dom"/>
    <property type="match status" value="1"/>
</dbReference>
<organism evidence="8">
    <name type="scientific">Treponema denticola H-22</name>
    <dbReference type="NCBI Taxonomy" id="999432"/>
    <lineage>
        <taxon>Bacteria</taxon>
        <taxon>Pseudomonadati</taxon>
        <taxon>Spirochaetota</taxon>
        <taxon>Spirochaetia</taxon>
        <taxon>Spirochaetales</taxon>
        <taxon>Treponemataceae</taxon>
        <taxon>Treponema</taxon>
    </lineage>
</organism>